<evidence type="ECO:0000256" key="9">
    <source>
        <dbReference type="SAM" id="Phobius"/>
    </source>
</evidence>
<keyword evidence="5 9" id="KW-1133">Transmembrane helix</keyword>
<evidence type="ECO:0000256" key="6">
    <source>
        <dbReference type="ARBA" id="ARBA00023136"/>
    </source>
</evidence>
<dbReference type="PROSITE" id="PS01186">
    <property type="entry name" value="EGF_2"/>
    <property type="match status" value="1"/>
</dbReference>
<feature type="transmembrane region" description="Helical" evidence="9">
    <location>
        <begin position="1389"/>
        <end position="1407"/>
    </location>
</feature>
<keyword evidence="6 9" id="KW-0472">Membrane</keyword>
<dbReference type="InterPro" id="IPR021910">
    <property type="entry name" value="NGX6/PGAP6/MYMK"/>
</dbReference>
<feature type="transmembrane region" description="Helical" evidence="9">
    <location>
        <begin position="1365"/>
        <end position="1382"/>
    </location>
</feature>
<dbReference type="Pfam" id="PF12036">
    <property type="entry name" value="DUF3522"/>
    <property type="match status" value="1"/>
</dbReference>
<feature type="compositionally biased region" description="Pro residues" evidence="8">
    <location>
        <begin position="16"/>
        <end position="26"/>
    </location>
</feature>
<comment type="caution">
    <text evidence="7">Lacks conserved residue(s) required for the propagation of feature annotation.</text>
</comment>
<feature type="transmembrane region" description="Helical" evidence="9">
    <location>
        <begin position="1474"/>
        <end position="1500"/>
    </location>
</feature>
<comment type="subcellular location">
    <subcellularLocation>
        <location evidence="1">Cell membrane</location>
        <topology evidence="1">Multi-pass membrane protein</topology>
    </subcellularLocation>
</comment>
<feature type="non-terminal residue" evidence="11">
    <location>
        <position position="1"/>
    </location>
</feature>
<dbReference type="EMBL" id="VJMH01000356">
    <property type="protein sequence ID" value="KAF0716747.1"/>
    <property type="molecule type" value="Genomic_DNA"/>
</dbReference>
<comment type="caution">
    <text evidence="11">The sequence shown here is derived from an EMBL/GenBank/DDBJ whole genome shotgun (WGS) entry which is preliminary data.</text>
</comment>
<proteinExistence type="inferred from homology"/>
<evidence type="ECO:0000256" key="1">
    <source>
        <dbReference type="ARBA" id="ARBA00004651"/>
    </source>
</evidence>
<dbReference type="OrthoDB" id="69646at2759"/>
<evidence type="ECO:0000259" key="10">
    <source>
        <dbReference type="PROSITE" id="PS50026"/>
    </source>
</evidence>
<protein>
    <recommendedName>
        <fullName evidence="10">EGF-like domain-containing protein</fullName>
    </recommendedName>
</protein>
<evidence type="ECO:0000256" key="2">
    <source>
        <dbReference type="ARBA" id="ARBA00005542"/>
    </source>
</evidence>
<feature type="disulfide bond" evidence="7">
    <location>
        <begin position="1346"/>
        <end position="1355"/>
    </location>
</feature>
<dbReference type="PROSITE" id="PS00022">
    <property type="entry name" value="EGF_1"/>
    <property type="match status" value="1"/>
</dbReference>
<gene>
    <name evidence="11" type="ORF">As57867_002681</name>
</gene>
<reference evidence="11" key="1">
    <citation type="submission" date="2019-06" db="EMBL/GenBank/DDBJ databases">
        <title>Genomics analysis of Aphanomyces spp. identifies a new class of oomycete effector associated with host adaptation.</title>
        <authorList>
            <person name="Gaulin E."/>
        </authorList>
    </citation>
    <scope>NUCLEOTIDE SEQUENCE</scope>
    <source>
        <strain evidence="11">CBS 578.67</strain>
    </source>
</reference>
<organism evidence="11">
    <name type="scientific">Aphanomyces stellatus</name>
    <dbReference type="NCBI Taxonomy" id="120398"/>
    <lineage>
        <taxon>Eukaryota</taxon>
        <taxon>Sar</taxon>
        <taxon>Stramenopiles</taxon>
        <taxon>Oomycota</taxon>
        <taxon>Saprolegniomycetes</taxon>
        <taxon>Saprolegniales</taxon>
        <taxon>Verrucalvaceae</taxon>
        <taxon>Aphanomyces</taxon>
    </lineage>
</organism>
<dbReference type="PROSITE" id="PS50026">
    <property type="entry name" value="EGF_3"/>
    <property type="match status" value="1"/>
</dbReference>
<name>A0A6A4ZMC2_9STRA</name>
<evidence type="ECO:0000256" key="3">
    <source>
        <dbReference type="ARBA" id="ARBA00022475"/>
    </source>
</evidence>
<accession>A0A6A4ZMC2</accession>
<comment type="similarity">
    <text evidence="2">Belongs to the TMEM8 family.</text>
</comment>
<feature type="domain" description="EGF-like" evidence="10">
    <location>
        <begin position="1315"/>
        <end position="1356"/>
    </location>
</feature>
<keyword evidence="7" id="KW-1015">Disulfide bond</keyword>
<evidence type="ECO:0000313" key="11">
    <source>
        <dbReference type="EMBL" id="KAF0716747.1"/>
    </source>
</evidence>
<feature type="region of interest" description="Disordered" evidence="8">
    <location>
        <begin position="565"/>
        <end position="585"/>
    </location>
</feature>
<sequence length="1636" mass="180765">GYAPAPTKPSYGGYGTPPPKPEPSPVAPNKKIFDQFYDNLKLCAAENVLEQCIISSQSRRDCLSEQRINTCTTQFIQGLCKNIATTSTGCYDNGYFKATTDTCVDAALADSLLVYNKLLREVNTALAVTPQFDEWTFTTLKLALASTRNHADCVIKSFFNYLNGCARSRVLPVKDLKCLDKALNNGKCEWAKEVADGWNLPSFLKKYGSLVFHQALGYMKQRWGTTQDAALATVIQDLVAAVTDETTQSIEFIDTDYDFTHRRTSINVCTLTAPWHVLTKDGADALSVQFHLPPAVAATATTSSYGPMEWPNEDTTEWSGADSIYARCDAYFTKTKKEYEATSGLTWECLPFGSDGGTYLAVRLAADTLDAECLTAKDLGFGQCTLFKDADTCTKATPQANENDMHVFKCGDALQPVLGESGYDVTSYFCGWARQHLGNARDKCFSSNGHMISFLDTGGAPQPIRLENIVDAHGNNIPFCKKVSWAEPQSCNSHLTQWTQSVSCCKSYQTVLRELQTAWDTRVGYDNNGGSMYGRRGSVAGRYDGNQEGYKRYLDTQADQTTLTTQEGTATNSLSPDRPTSVPKTFDTKSCPYEKILTSRADDWELGAFHGALYSMDDASGAATSSPSTATLDVPDIDKRLDLFMSSWFTKCQRAADDGGRVTRWCQRVGLWWSDQCAHLSSATPKHDIETWCQDPSHAVNLVSAYANQPLTRRDPVDTAFDENPNGGFRASFLDGSMAYKRLCKTLQRSWDLDTIVPIVSTKCFPQSCVLAKLAQCVDIPESNTGYDYVAQPAAGYGGYRPSGYQRSLLAMTASVHIAVVPLLGFVAGVVVVGIAHATLTSLVEQRVEIFTCKGSCIYEKDALRYGRVPADGIEYSSFHVDQGVNQVQLTFSRSDLNGRTVAPRIYGRYGAFPNLTTYDWNFNGTVDSFWLEYVIPNVQFGTYFVAVVGGNDIGTVNNFGIGNSTAVWYYLDIVFTACLDRFKTGYNCDLYVTPTMQFPVVSYPIITKAKATATTSGPTTGCLDYYSSLQFYSIAISSPQLNLALTLTFPPTFPSNNDYYWAVYANQANPLDALTNPLVQGDGYLSDGSASFALAYPSTGIYWVLIYLDSPPSTSKCSQSTGTAFSLAWTMASCGAATLSPRQAIDLCPATTWLRMNEIRLDPQRNQSAADAWFYADSTVVQDASTPPFSLAYTMHLREEYAGVSVVPYLVTTAPLDDVTLASIRIIVRVNGLPTPTLVDYTFDGVNASALPEKANTVFMKYNADNMRTNFQTTVAGPLYVVAFPRLRYPLVGDWNIALKSTQTTSWEHLLVLRTTACPDNMCGPHGSCVVKETFQGLTVGTCVCIYGYSGTYCDTIYLPHYQAQSWFLILSNLAILPAAVLSFQHELYVESFLFLSLGILSSLYHACDLSWYCVIEYRYLQKLDFIFSFNSILLCLFHLAGIRPKRKAIMQLIGFTLLTVLISINPTTMVNWVIIGCIGGGQLAIAWTTYIVFARVIFGKSTKVRKIMYSFFFLSNNFHLPRVALGAFSWLCGLLCWFLNKGPSYWLEHSLWHIFAMSSAGALISCRRNVWYKIVDDDGLDVLPRVMSPVSKRPFFGNPPEFTPTTIVVMPLAETPSHGRVNIQLEKECESPPP</sequence>
<dbReference type="PANTHER" id="PTHR14319">
    <property type="entry name" value="FIVE-SPAN TRANSMEMBRANE PROTEIN M83"/>
    <property type="match status" value="1"/>
</dbReference>
<feature type="transmembrane region" description="Helical" evidence="9">
    <location>
        <begin position="1548"/>
        <end position="1566"/>
    </location>
</feature>
<keyword evidence="4 9" id="KW-0812">Transmembrane</keyword>
<evidence type="ECO:0000256" key="5">
    <source>
        <dbReference type="ARBA" id="ARBA00022989"/>
    </source>
</evidence>
<evidence type="ECO:0000256" key="8">
    <source>
        <dbReference type="SAM" id="MobiDB-lite"/>
    </source>
</evidence>
<keyword evidence="7" id="KW-0245">EGF-like domain</keyword>
<feature type="transmembrane region" description="Helical" evidence="9">
    <location>
        <begin position="1451"/>
        <end position="1468"/>
    </location>
</feature>
<feature type="region of interest" description="Disordered" evidence="8">
    <location>
        <begin position="1"/>
        <end position="28"/>
    </location>
</feature>
<feature type="transmembrane region" description="Helical" evidence="9">
    <location>
        <begin position="1521"/>
        <end position="1542"/>
    </location>
</feature>
<dbReference type="PANTHER" id="PTHR14319:SF3">
    <property type="entry name" value="TRANSMEMBRANE PROTEIN-LIKE PROTEIN"/>
    <property type="match status" value="1"/>
</dbReference>
<evidence type="ECO:0000256" key="4">
    <source>
        <dbReference type="ARBA" id="ARBA00022692"/>
    </source>
</evidence>
<dbReference type="InterPro" id="IPR000742">
    <property type="entry name" value="EGF"/>
</dbReference>
<evidence type="ECO:0000256" key="7">
    <source>
        <dbReference type="PROSITE-ProRule" id="PRU00076"/>
    </source>
</evidence>
<feature type="transmembrane region" description="Helical" evidence="9">
    <location>
        <begin position="1427"/>
        <end position="1444"/>
    </location>
</feature>
<keyword evidence="3" id="KW-1003">Cell membrane</keyword>
<dbReference type="GO" id="GO:0005886">
    <property type="term" value="C:plasma membrane"/>
    <property type="evidence" value="ECO:0007669"/>
    <property type="project" value="UniProtKB-SubCell"/>
</dbReference>
<dbReference type="SUPFAM" id="SSF57196">
    <property type="entry name" value="EGF/Laminin"/>
    <property type="match status" value="1"/>
</dbReference>